<evidence type="ECO:0000256" key="17">
    <source>
        <dbReference type="ARBA" id="ARBA00048679"/>
    </source>
</evidence>
<comment type="catalytic activity">
    <reaction evidence="17">
        <text>L-seryl-[protein] + ATP = O-phospho-L-seryl-[protein] + ADP + H(+)</text>
        <dbReference type="Rhea" id="RHEA:17989"/>
        <dbReference type="Rhea" id="RHEA-COMP:9863"/>
        <dbReference type="Rhea" id="RHEA-COMP:11604"/>
        <dbReference type="ChEBI" id="CHEBI:15378"/>
        <dbReference type="ChEBI" id="CHEBI:29999"/>
        <dbReference type="ChEBI" id="CHEBI:30616"/>
        <dbReference type="ChEBI" id="CHEBI:83421"/>
        <dbReference type="ChEBI" id="CHEBI:456216"/>
        <dbReference type="EC" id="2.7.11.1"/>
    </reaction>
</comment>
<evidence type="ECO:0000256" key="8">
    <source>
        <dbReference type="ARBA" id="ARBA00022729"/>
    </source>
</evidence>
<evidence type="ECO:0000256" key="1">
    <source>
        <dbReference type="ARBA" id="ARBA00004167"/>
    </source>
</evidence>
<organism evidence="22 23">
    <name type="scientific">Trema orientale</name>
    <name type="common">Charcoal tree</name>
    <name type="synonym">Celtis orientalis</name>
    <dbReference type="NCBI Taxonomy" id="63057"/>
    <lineage>
        <taxon>Eukaryota</taxon>
        <taxon>Viridiplantae</taxon>
        <taxon>Streptophyta</taxon>
        <taxon>Embryophyta</taxon>
        <taxon>Tracheophyta</taxon>
        <taxon>Spermatophyta</taxon>
        <taxon>Magnoliopsida</taxon>
        <taxon>eudicotyledons</taxon>
        <taxon>Gunneridae</taxon>
        <taxon>Pentapetalae</taxon>
        <taxon>rosids</taxon>
        <taxon>fabids</taxon>
        <taxon>Rosales</taxon>
        <taxon>Cannabaceae</taxon>
        <taxon>Trema</taxon>
    </lineage>
</organism>
<evidence type="ECO:0000256" key="5">
    <source>
        <dbReference type="ARBA" id="ARBA00022614"/>
    </source>
</evidence>
<evidence type="ECO:0000256" key="7">
    <source>
        <dbReference type="ARBA" id="ARBA00022692"/>
    </source>
</evidence>
<dbReference type="InterPro" id="IPR024788">
    <property type="entry name" value="Malectin-like_Carb-bd_dom"/>
</dbReference>
<dbReference type="CDD" id="cd14066">
    <property type="entry name" value="STKc_IRAK"/>
    <property type="match status" value="1"/>
</dbReference>
<dbReference type="GO" id="GO:0004674">
    <property type="term" value="F:protein serine/threonine kinase activity"/>
    <property type="evidence" value="ECO:0007669"/>
    <property type="project" value="UniProtKB-KW"/>
</dbReference>
<keyword evidence="5" id="KW-0433">Leucine-rich repeat</keyword>
<dbReference type="InterPro" id="IPR000719">
    <property type="entry name" value="Prot_kinase_dom"/>
</dbReference>
<keyword evidence="23" id="KW-1185">Reference proteome</keyword>
<evidence type="ECO:0000256" key="11">
    <source>
        <dbReference type="ARBA" id="ARBA00022777"/>
    </source>
</evidence>
<reference evidence="23" key="1">
    <citation type="submission" date="2016-06" db="EMBL/GenBank/DDBJ databases">
        <title>Parallel loss of symbiosis genes in relatives of nitrogen-fixing non-legume Parasponia.</title>
        <authorList>
            <person name="Van Velzen R."/>
            <person name="Holmer R."/>
            <person name="Bu F."/>
            <person name="Rutten L."/>
            <person name="Van Zeijl A."/>
            <person name="Liu W."/>
            <person name="Santuari L."/>
            <person name="Cao Q."/>
            <person name="Sharma T."/>
            <person name="Shen D."/>
            <person name="Roswanjaya Y."/>
            <person name="Wardhani T."/>
            <person name="Kalhor M.S."/>
            <person name="Jansen J."/>
            <person name="Van den Hoogen J."/>
            <person name="Gungor B."/>
            <person name="Hartog M."/>
            <person name="Hontelez J."/>
            <person name="Verver J."/>
            <person name="Yang W.-C."/>
            <person name="Schijlen E."/>
            <person name="Repin R."/>
            <person name="Schilthuizen M."/>
            <person name="Schranz E."/>
            <person name="Heidstra R."/>
            <person name="Miyata K."/>
            <person name="Fedorova E."/>
            <person name="Kohlen W."/>
            <person name="Bisseling T."/>
            <person name="Smit S."/>
            <person name="Geurts R."/>
        </authorList>
    </citation>
    <scope>NUCLEOTIDE SEQUENCE [LARGE SCALE GENOMIC DNA]</scope>
    <source>
        <strain evidence="23">cv. RG33-2</strain>
    </source>
</reference>
<keyword evidence="3" id="KW-0723">Serine/threonine-protein kinase</keyword>
<evidence type="ECO:0000313" key="22">
    <source>
        <dbReference type="EMBL" id="PON84275.1"/>
    </source>
</evidence>
<comment type="subcellular location">
    <subcellularLocation>
        <location evidence="1">Membrane</location>
        <topology evidence="1">Single-pass membrane protein</topology>
    </subcellularLocation>
</comment>
<keyword evidence="13 19" id="KW-1133">Transmembrane helix</keyword>
<dbReference type="FunFam" id="3.30.200.20:FF:000394">
    <property type="entry name" value="Leucine-rich repeat receptor-like protein kinase"/>
    <property type="match status" value="1"/>
</dbReference>
<evidence type="ECO:0000256" key="4">
    <source>
        <dbReference type="ARBA" id="ARBA00022553"/>
    </source>
</evidence>
<evidence type="ECO:0000256" key="15">
    <source>
        <dbReference type="ARBA" id="ARBA00023170"/>
    </source>
</evidence>
<keyword evidence="10 18" id="KW-0547">Nucleotide-binding</keyword>
<dbReference type="EMBL" id="JXTC01000165">
    <property type="protein sequence ID" value="PON84275.1"/>
    <property type="molecule type" value="Genomic_DNA"/>
</dbReference>
<dbReference type="PANTHER" id="PTHR45631">
    <property type="entry name" value="OS07G0107800 PROTEIN-RELATED"/>
    <property type="match status" value="1"/>
</dbReference>
<dbReference type="SMART" id="SM00220">
    <property type="entry name" value="S_TKc"/>
    <property type="match status" value="1"/>
</dbReference>
<keyword evidence="9" id="KW-0677">Repeat</keyword>
<dbReference type="InParanoid" id="A0A2P5EFG3"/>
<evidence type="ECO:0000256" key="14">
    <source>
        <dbReference type="ARBA" id="ARBA00023136"/>
    </source>
</evidence>
<dbReference type="Pfam" id="PF12819">
    <property type="entry name" value="Malectin_like"/>
    <property type="match status" value="1"/>
</dbReference>
<keyword evidence="8 20" id="KW-0732">Signal</keyword>
<dbReference type="InterPro" id="IPR008271">
    <property type="entry name" value="Ser/Thr_kinase_AS"/>
</dbReference>
<dbReference type="EC" id="2.7.11.1" evidence="2"/>
<dbReference type="Gene3D" id="1.10.510.10">
    <property type="entry name" value="Transferase(Phosphotransferase) domain 1"/>
    <property type="match status" value="1"/>
</dbReference>
<evidence type="ECO:0000256" key="10">
    <source>
        <dbReference type="ARBA" id="ARBA00022741"/>
    </source>
</evidence>
<feature type="chain" id="PRO_5015181051" description="non-specific serine/threonine protein kinase" evidence="20">
    <location>
        <begin position="26"/>
        <end position="883"/>
    </location>
</feature>
<evidence type="ECO:0000256" key="16">
    <source>
        <dbReference type="ARBA" id="ARBA00047899"/>
    </source>
</evidence>
<dbReference type="InterPro" id="IPR001245">
    <property type="entry name" value="Ser-Thr/Tyr_kinase_cat_dom"/>
</dbReference>
<comment type="caution">
    <text evidence="22">The sequence shown here is derived from an EMBL/GenBank/DDBJ whole genome shotgun (WGS) entry which is preliminary data.</text>
</comment>
<dbReference type="PROSITE" id="PS00108">
    <property type="entry name" value="PROTEIN_KINASE_ST"/>
    <property type="match status" value="1"/>
</dbReference>
<keyword evidence="14 19" id="KW-0472">Membrane</keyword>
<dbReference type="Gene3D" id="3.30.200.20">
    <property type="entry name" value="Phosphorylase Kinase, domain 1"/>
    <property type="match status" value="1"/>
</dbReference>
<dbReference type="FunFam" id="1.10.510.10:FF:000146">
    <property type="entry name" value="LRR receptor-like serine/threonine-protein kinase IOS1"/>
    <property type="match status" value="1"/>
</dbReference>
<dbReference type="InterPro" id="IPR001611">
    <property type="entry name" value="Leu-rich_rpt"/>
</dbReference>
<evidence type="ECO:0000256" key="12">
    <source>
        <dbReference type="ARBA" id="ARBA00022840"/>
    </source>
</evidence>
<dbReference type="STRING" id="63057.A0A2P5EFG3"/>
<evidence type="ECO:0000256" key="13">
    <source>
        <dbReference type="ARBA" id="ARBA00022989"/>
    </source>
</evidence>
<evidence type="ECO:0000256" key="3">
    <source>
        <dbReference type="ARBA" id="ARBA00022527"/>
    </source>
</evidence>
<keyword evidence="4" id="KW-0597">Phosphoprotein</keyword>
<dbReference type="InterPro" id="IPR011009">
    <property type="entry name" value="Kinase-like_dom_sf"/>
</dbReference>
<dbReference type="FunFam" id="3.80.10.10:FF:000129">
    <property type="entry name" value="Leucine-rich repeat receptor-like kinase"/>
    <property type="match status" value="1"/>
</dbReference>
<dbReference type="PANTHER" id="PTHR45631:SF202">
    <property type="entry name" value="SENESCENCE-INDUCED RECEPTOR-LIKE SERINE_THREONINE-PROTEIN KINASE"/>
    <property type="match status" value="1"/>
</dbReference>
<dbReference type="Pfam" id="PF07714">
    <property type="entry name" value="PK_Tyr_Ser-Thr"/>
    <property type="match status" value="1"/>
</dbReference>
<feature type="binding site" evidence="18">
    <location>
        <position position="604"/>
    </location>
    <ligand>
        <name>ATP</name>
        <dbReference type="ChEBI" id="CHEBI:30616"/>
    </ligand>
</feature>
<keyword evidence="12 18" id="KW-0067">ATP-binding</keyword>
<dbReference type="PROSITE" id="PS50011">
    <property type="entry name" value="PROTEIN_KINASE_DOM"/>
    <property type="match status" value="1"/>
</dbReference>
<evidence type="ECO:0000256" key="6">
    <source>
        <dbReference type="ARBA" id="ARBA00022679"/>
    </source>
</evidence>
<dbReference type="OrthoDB" id="2017114at2759"/>
<protein>
    <recommendedName>
        <fullName evidence="2">non-specific serine/threonine protein kinase</fullName>
        <ecNumber evidence="2">2.7.11.1</ecNumber>
    </recommendedName>
</protein>
<evidence type="ECO:0000256" key="19">
    <source>
        <dbReference type="SAM" id="Phobius"/>
    </source>
</evidence>
<keyword evidence="15" id="KW-0675">Receptor</keyword>
<keyword evidence="7 19" id="KW-0812">Transmembrane</keyword>
<proteinExistence type="predicted"/>
<dbReference type="PROSITE" id="PS00107">
    <property type="entry name" value="PROTEIN_KINASE_ATP"/>
    <property type="match status" value="1"/>
</dbReference>
<dbReference type="InterPro" id="IPR032675">
    <property type="entry name" value="LRR_dom_sf"/>
</dbReference>
<evidence type="ECO:0000256" key="18">
    <source>
        <dbReference type="PROSITE-ProRule" id="PRU10141"/>
    </source>
</evidence>
<dbReference type="Proteomes" id="UP000237000">
    <property type="component" value="Unassembled WGS sequence"/>
</dbReference>
<evidence type="ECO:0000256" key="9">
    <source>
        <dbReference type="ARBA" id="ARBA00022737"/>
    </source>
</evidence>
<dbReference type="GO" id="GO:0016020">
    <property type="term" value="C:membrane"/>
    <property type="evidence" value="ECO:0007669"/>
    <property type="project" value="UniProtKB-SubCell"/>
</dbReference>
<gene>
    <name evidence="22" type="ORF">TorRG33x02_199170</name>
</gene>
<evidence type="ECO:0000259" key="21">
    <source>
        <dbReference type="PROSITE" id="PS50011"/>
    </source>
</evidence>
<sequence length="883" mass="99774">MAKLFFSAILKAAFALSTILIVINGQDQSDFISVDCGASESYTDPNTGIKYSTDANYIDTGENKNISPQFNIRNIAEQFKNVRAFPDGVKNCYTLKPSKGKNHTYLIRARFMYGNYDAQSQYPEFDLYLGVNKWRTVKLEDSNNSRTFEIIHVPQSDYIYVCLVKTGPWTPLISALELRLMNNDTYVTQSGSLELYTRLDCGASSSASVRYKDDVMDRIWRPFNFDAWNIIKGSLTFQPNFYDPPAVVMSTAVAPRNESDSVGLYWTTDNEEPEDFYIYLHFAELEKHEKNETRELNIYLNGTLFYGPLVPDYMSVTTIYSTKPRRGSTLEVMVNRTENSTLPPLLNAIEIYTVKYLENSETAQNDVDAIMYVKSTYKLQKNWQGDPCAPHDYMWEGLNCSFNGFDPPRIISLNLSSNGLTGEIDPYISNLTLIEDLDLSNNNLSGPVPDFLSQMPSLRVLNLERNNFSGTLPIGLQEKSKNKSISLRADGNSYLCISIPCQKEKNKNKFLIPVVASGGGILVFLSAAGAIFWFLKRRKRDKTVTTLNVEPKSNQHDEVLDLKKQQFTYSEVLSITNNFARILGKGGFGTVYHGFFNDSEVAVKMLSRSSAQGYKQFRAEAKLLTRVHHRNLTALVGYCDEGPNMGLVYEYMSNGDLAWHLSEKNEDLLSWEERLKIAINAAQGLEYLHSGCKPPIIHRDVKTTNILLNEKLQAKLSDFGLSRTFPLEGDTHVSTIVVGTPGYVDPEYFISNRLTEKSDVFSFGVVLLEIITGRPAISKKNGKDHIIEWVKLWLSKGDIKNVMDPRLEQDFNKNSVWKAAEVAMACVSHVSTKRPTMTQIVTELKQCLVMETDRSRTNNSDVIESIELIEMMPVNMDSGPLAR</sequence>
<accession>A0A2P5EFG3</accession>
<dbReference type="InterPro" id="IPR017441">
    <property type="entry name" value="Protein_kinase_ATP_BS"/>
</dbReference>
<dbReference type="GO" id="GO:0005524">
    <property type="term" value="F:ATP binding"/>
    <property type="evidence" value="ECO:0007669"/>
    <property type="project" value="UniProtKB-UniRule"/>
</dbReference>
<evidence type="ECO:0000256" key="20">
    <source>
        <dbReference type="SAM" id="SignalP"/>
    </source>
</evidence>
<name>A0A2P5EFG3_TREOI</name>
<evidence type="ECO:0000313" key="23">
    <source>
        <dbReference type="Proteomes" id="UP000237000"/>
    </source>
</evidence>
<feature type="domain" description="Protein kinase" evidence="21">
    <location>
        <begin position="577"/>
        <end position="848"/>
    </location>
</feature>
<dbReference type="Pfam" id="PF13855">
    <property type="entry name" value="LRR_8"/>
    <property type="match status" value="1"/>
</dbReference>
<dbReference type="Gene3D" id="3.80.10.10">
    <property type="entry name" value="Ribonuclease Inhibitor"/>
    <property type="match status" value="1"/>
</dbReference>
<feature type="signal peptide" evidence="20">
    <location>
        <begin position="1"/>
        <end position="25"/>
    </location>
</feature>
<feature type="transmembrane region" description="Helical" evidence="19">
    <location>
        <begin position="510"/>
        <end position="535"/>
    </location>
</feature>
<dbReference type="SUPFAM" id="SSF52058">
    <property type="entry name" value="L domain-like"/>
    <property type="match status" value="1"/>
</dbReference>
<keyword evidence="6" id="KW-0808">Transferase</keyword>
<comment type="catalytic activity">
    <reaction evidence="16">
        <text>L-threonyl-[protein] + ATP = O-phospho-L-threonyl-[protein] + ADP + H(+)</text>
        <dbReference type="Rhea" id="RHEA:46608"/>
        <dbReference type="Rhea" id="RHEA-COMP:11060"/>
        <dbReference type="Rhea" id="RHEA-COMP:11605"/>
        <dbReference type="ChEBI" id="CHEBI:15378"/>
        <dbReference type="ChEBI" id="CHEBI:30013"/>
        <dbReference type="ChEBI" id="CHEBI:30616"/>
        <dbReference type="ChEBI" id="CHEBI:61977"/>
        <dbReference type="ChEBI" id="CHEBI:456216"/>
        <dbReference type="EC" id="2.7.11.1"/>
    </reaction>
</comment>
<keyword evidence="11 22" id="KW-0418">Kinase</keyword>
<dbReference type="AlphaFoldDB" id="A0A2P5EFG3"/>
<dbReference type="SUPFAM" id="SSF56112">
    <property type="entry name" value="Protein kinase-like (PK-like)"/>
    <property type="match status" value="1"/>
</dbReference>
<evidence type="ECO:0000256" key="2">
    <source>
        <dbReference type="ARBA" id="ARBA00012513"/>
    </source>
</evidence>